<keyword evidence="4" id="KW-0472">Membrane</keyword>
<dbReference type="PANTHER" id="PTHR47435">
    <property type="entry name" value="KELCH REPEAT PROTEIN (AFU_ORTHOLOGUE AFUA_5G12780)"/>
    <property type="match status" value="1"/>
</dbReference>
<evidence type="ECO:0000256" key="3">
    <source>
        <dbReference type="SAM" id="MobiDB-lite"/>
    </source>
</evidence>
<evidence type="ECO:0000256" key="1">
    <source>
        <dbReference type="ARBA" id="ARBA00022737"/>
    </source>
</evidence>
<dbReference type="PANTHER" id="PTHR47435:SF4">
    <property type="entry name" value="KELCH REPEAT PROTEIN (AFU_ORTHOLOGUE AFUA_5G12780)"/>
    <property type="match status" value="1"/>
</dbReference>
<feature type="compositionally biased region" description="Polar residues" evidence="3">
    <location>
        <begin position="547"/>
        <end position="556"/>
    </location>
</feature>
<keyword evidence="7" id="KW-1185">Reference proteome</keyword>
<feature type="chain" id="PRO_5042481768" evidence="5">
    <location>
        <begin position="22"/>
        <end position="571"/>
    </location>
</feature>
<dbReference type="Proteomes" id="UP001239445">
    <property type="component" value="Unassembled WGS sequence"/>
</dbReference>
<dbReference type="InterPro" id="IPR015915">
    <property type="entry name" value="Kelch-typ_b-propeller"/>
</dbReference>
<evidence type="ECO:0000313" key="7">
    <source>
        <dbReference type="Proteomes" id="UP001239445"/>
    </source>
</evidence>
<dbReference type="AlphaFoldDB" id="A0AAJ0BID9"/>
<evidence type="ECO:0000313" key="6">
    <source>
        <dbReference type="EMBL" id="KAK1758858.1"/>
    </source>
</evidence>
<dbReference type="GO" id="GO:0019760">
    <property type="term" value="P:glucosinolate metabolic process"/>
    <property type="evidence" value="ECO:0007669"/>
    <property type="project" value="UniProtKB-ARBA"/>
</dbReference>
<feature type="region of interest" description="Disordered" evidence="3">
    <location>
        <begin position="438"/>
        <end position="462"/>
    </location>
</feature>
<name>A0AAJ0BID9_9PEZI</name>
<dbReference type="Pfam" id="PF24681">
    <property type="entry name" value="Kelch_KLHDC2_KLHL20_DRC7"/>
    <property type="match status" value="1"/>
</dbReference>
<dbReference type="EMBL" id="MU839828">
    <property type="protein sequence ID" value="KAK1758858.1"/>
    <property type="molecule type" value="Genomic_DNA"/>
</dbReference>
<reference evidence="6" key="1">
    <citation type="submission" date="2023-06" db="EMBL/GenBank/DDBJ databases">
        <title>Genome-scale phylogeny and comparative genomics of the fungal order Sordariales.</title>
        <authorList>
            <consortium name="Lawrence Berkeley National Laboratory"/>
            <person name="Hensen N."/>
            <person name="Bonometti L."/>
            <person name="Westerberg I."/>
            <person name="Brannstrom I.O."/>
            <person name="Guillou S."/>
            <person name="Cros-Aarteil S."/>
            <person name="Calhoun S."/>
            <person name="Haridas S."/>
            <person name="Kuo A."/>
            <person name="Mondo S."/>
            <person name="Pangilinan J."/>
            <person name="Riley R."/>
            <person name="Labutti K."/>
            <person name="Andreopoulos B."/>
            <person name="Lipzen A."/>
            <person name="Chen C."/>
            <person name="Yanf M."/>
            <person name="Daum C."/>
            <person name="Ng V."/>
            <person name="Clum A."/>
            <person name="Steindorff A."/>
            <person name="Ohm R."/>
            <person name="Martin F."/>
            <person name="Silar P."/>
            <person name="Natvig D."/>
            <person name="Lalanne C."/>
            <person name="Gautier V."/>
            <person name="Ament-Velasquez S.L."/>
            <person name="Kruys A."/>
            <person name="Hutchinson M.I."/>
            <person name="Powell A.J."/>
            <person name="Barry K."/>
            <person name="Miller A.N."/>
            <person name="Grigoriev I.V."/>
            <person name="Debuchy R."/>
            <person name="Gladieux P."/>
            <person name="Thoren M.H."/>
            <person name="Johannesson H."/>
        </authorList>
    </citation>
    <scope>NUCLEOTIDE SEQUENCE</scope>
    <source>
        <strain evidence="6">PSN4</strain>
    </source>
</reference>
<protein>
    <submittedName>
        <fullName evidence="6">Kelch repeat protein</fullName>
    </submittedName>
</protein>
<keyword evidence="2" id="KW-0408">Iron</keyword>
<keyword evidence="4" id="KW-1133">Transmembrane helix</keyword>
<evidence type="ECO:0000256" key="5">
    <source>
        <dbReference type="SAM" id="SignalP"/>
    </source>
</evidence>
<feature type="transmembrane region" description="Helical" evidence="4">
    <location>
        <begin position="465"/>
        <end position="490"/>
    </location>
</feature>
<feature type="compositionally biased region" description="Low complexity" evidence="3">
    <location>
        <begin position="452"/>
        <end position="462"/>
    </location>
</feature>
<keyword evidence="1" id="KW-0677">Repeat</keyword>
<accession>A0AAJ0BID9</accession>
<sequence length="571" mass="60775">MRSYAWFSLVCQSLLVQYSVAQLVDVPSSENFLRRSGCSVAVLGDYVYMDGGEIAQVVDGEKPPGNRPSNSINTTLSIDISKSWSASSVKINSIPKPALVLVSQAIWVDNSSSSFYIWGGHSPYGATTNNITKTSQWKFTADGRGAGTWTKEIPSNPRVLETFTFSENGAVATAGDTGFYVGGVASGWTEQRAATQPVPGLVSFNMTTKTWRNDSTTGIVSAYGTLAAGVAEFVPRFGPNGLVFVLGGATYTLAPNTRPPDGMRDFSVVDFFDPVTRVWYTQKTTGTAPTPRQGFCSVGIASSNGTYEIFIFGGTDQLTKQFYEDVYVLTIPGFVWYKVQAPSGGGPRKNHQCVVIGGRKMLSVGGTDDTVAWPAVWTRQDPFPNGLGILDLTELRWTSDYDATHQVYDSPQVVRDGYAKGEAVDWTSPEVQRLFATETSGTVPGPQGGDNTPTPSASSTSSTPVGAIAGGVVGGVLGLALVAAAVFFFLKKRRGTQADSDIGTPYVHNGGPVEAEKGYVPVSTASPGWKVPPTYHEMSTHAMASELHSQPASRPVSTMAHPAELDGGTAR</sequence>
<evidence type="ECO:0000256" key="4">
    <source>
        <dbReference type="SAM" id="Phobius"/>
    </source>
</evidence>
<keyword evidence="5" id="KW-0732">Signal</keyword>
<keyword evidence="4" id="KW-0812">Transmembrane</keyword>
<evidence type="ECO:0000256" key="2">
    <source>
        <dbReference type="ARBA" id="ARBA00023004"/>
    </source>
</evidence>
<gene>
    <name evidence="6" type="ORF">QBC47DRAFT_291896</name>
</gene>
<dbReference type="SUPFAM" id="SSF117281">
    <property type="entry name" value="Kelch motif"/>
    <property type="match status" value="2"/>
</dbReference>
<organism evidence="6 7">
    <name type="scientific">Echria macrotheca</name>
    <dbReference type="NCBI Taxonomy" id="438768"/>
    <lineage>
        <taxon>Eukaryota</taxon>
        <taxon>Fungi</taxon>
        <taxon>Dikarya</taxon>
        <taxon>Ascomycota</taxon>
        <taxon>Pezizomycotina</taxon>
        <taxon>Sordariomycetes</taxon>
        <taxon>Sordariomycetidae</taxon>
        <taxon>Sordariales</taxon>
        <taxon>Schizotheciaceae</taxon>
        <taxon>Echria</taxon>
    </lineage>
</organism>
<dbReference type="Gene3D" id="2.120.10.80">
    <property type="entry name" value="Kelch-type beta propeller"/>
    <property type="match status" value="1"/>
</dbReference>
<comment type="caution">
    <text evidence="6">The sequence shown here is derived from an EMBL/GenBank/DDBJ whole genome shotgun (WGS) entry which is preliminary data.</text>
</comment>
<feature type="region of interest" description="Disordered" evidence="3">
    <location>
        <begin position="546"/>
        <end position="571"/>
    </location>
</feature>
<feature type="signal peptide" evidence="5">
    <location>
        <begin position="1"/>
        <end position="21"/>
    </location>
</feature>
<proteinExistence type="predicted"/>